<dbReference type="PROSITE" id="PS50006">
    <property type="entry name" value="FHA_DOMAIN"/>
    <property type="match status" value="1"/>
</dbReference>
<evidence type="ECO:0000256" key="3">
    <source>
        <dbReference type="ARBA" id="ARBA00022833"/>
    </source>
</evidence>
<dbReference type="InterPro" id="IPR011016">
    <property type="entry name" value="Znf_RING-CH"/>
</dbReference>
<dbReference type="Pfam" id="PF00498">
    <property type="entry name" value="FHA"/>
    <property type="match status" value="1"/>
</dbReference>
<dbReference type="InterPro" id="IPR000253">
    <property type="entry name" value="FHA_dom"/>
</dbReference>
<keyword evidence="1" id="KW-0479">Metal-binding</keyword>
<comment type="caution">
    <text evidence="6">The sequence shown here is derived from an EMBL/GenBank/DDBJ whole genome shotgun (WGS) entry which is preliminary data.</text>
</comment>
<dbReference type="EMBL" id="MPUH01001663">
    <property type="protein sequence ID" value="OMJ66668.1"/>
    <property type="molecule type" value="Genomic_DNA"/>
</dbReference>
<evidence type="ECO:0000256" key="1">
    <source>
        <dbReference type="ARBA" id="ARBA00022723"/>
    </source>
</evidence>
<reference evidence="6 7" key="1">
    <citation type="submission" date="2016-11" db="EMBL/GenBank/DDBJ databases">
        <title>The macronuclear genome of Stentor coeruleus: a giant cell with tiny introns.</title>
        <authorList>
            <person name="Slabodnick M."/>
            <person name="Ruby J.G."/>
            <person name="Reiff S.B."/>
            <person name="Swart E.C."/>
            <person name="Gosai S."/>
            <person name="Prabakaran S."/>
            <person name="Witkowska E."/>
            <person name="Larue G.E."/>
            <person name="Fisher S."/>
            <person name="Freeman R.M."/>
            <person name="Gunawardena J."/>
            <person name="Chu W."/>
            <person name="Stover N.A."/>
            <person name="Gregory B.D."/>
            <person name="Nowacki M."/>
            <person name="Derisi J."/>
            <person name="Roy S.W."/>
            <person name="Marshall W.F."/>
            <person name="Sood P."/>
        </authorList>
    </citation>
    <scope>NUCLEOTIDE SEQUENCE [LARGE SCALE GENOMIC DNA]</scope>
    <source>
        <strain evidence="6">WM001</strain>
    </source>
</reference>
<dbReference type="CDD" id="cd00060">
    <property type="entry name" value="FHA"/>
    <property type="match status" value="1"/>
</dbReference>
<proteinExistence type="predicted"/>
<keyword evidence="7" id="KW-1185">Reference proteome</keyword>
<evidence type="ECO:0000256" key="2">
    <source>
        <dbReference type="ARBA" id="ARBA00022771"/>
    </source>
</evidence>
<feature type="domain" description="RING-CH-type" evidence="5">
    <location>
        <begin position="166"/>
        <end position="242"/>
    </location>
</feature>
<sequence length="395" mass="44800">MAEQRITVKAITWFRESSGLFDYETSNNRKYKIKVNEESLIVRQDENVLSVHRSCFQDLQNHPIILASFYKKNRNFILSSSINKTVEGAEWEKPWVVIKGLKTSEYLLSEGDVLRLGKVKFTIKEISGPKQSDVRRSVLHSKTLENGGLGGLVKSKTDASVPIELEAQIISNSCRICLLDDNDELNPLISPCFCTGTMGVVHIGCLQRWLDSKITQNSHRDVKIYTWRSLNCELCKFKYPSKIFVNNKIIDLITIEKPPTNYLILESGSNELKSIHVLNLEDKQAIKLGRGYDSDMRIPDISVSRNHATIHIRSSGLYIQDLNSKFGSLIRIKKDICLDLDSKFKIQTGRTLLKISITKPWSLFGCLLGCGKGKDSDDENQRIRDITTDLSSNNI</sequence>
<dbReference type="InterPro" id="IPR013083">
    <property type="entry name" value="Znf_RING/FYVE/PHD"/>
</dbReference>
<dbReference type="Pfam" id="PF12906">
    <property type="entry name" value="RINGv"/>
    <property type="match status" value="1"/>
</dbReference>
<dbReference type="SMART" id="SM00744">
    <property type="entry name" value="RINGv"/>
    <property type="match status" value="1"/>
</dbReference>
<evidence type="ECO:0000259" key="5">
    <source>
        <dbReference type="PROSITE" id="PS51292"/>
    </source>
</evidence>
<organism evidence="6 7">
    <name type="scientific">Stentor coeruleus</name>
    <dbReference type="NCBI Taxonomy" id="5963"/>
    <lineage>
        <taxon>Eukaryota</taxon>
        <taxon>Sar</taxon>
        <taxon>Alveolata</taxon>
        <taxon>Ciliophora</taxon>
        <taxon>Postciliodesmatophora</taxon>
        <taxon>Heterotrichea</taxon>
        <taxon>Heterotrichida</taxon>
        <taxon>Stentoridae</taxon>
        <taxon>Stentor</taxon>
    </lineage>
</organism>
<evidence type="ECO:0008006" key="8">
    <source>
        <dbReference type="Google" id="ProtNLM"/>
    </source>
</evidence>
<keyword evidence="2" id="KW-0863">Zinc-finger</keyword>
<evidence type="ECO:0000313" key="7">
    <source>
        <dbReference type="Proteomes" id="UP000187209"/>
    </source>
</evidence>
<dbReference type="PROSITE" id="PS51292">
    <property type="entry name" value="ZF_RING_CH"/>
    <property type="match status" value="1"/>
</dbReference>
<name>A0A1R2AQ54_9CILI</name>
<evidence type="ECO:0000313" key="6">
    <source>
        <dbReference type="EMBL" id="OMJ66668.1"/>
    </source>
</evidence>
<accession>A0A1R2AQ54</accession>
<keyword evidence="3" id="KW-0862">Zinc</keyword>
<evidence type="ECO:0000259" key="4">
    <source>
        <dbReference type="PROSITE" id="PS50006"/>
    </source>
</evidence>
<gene>
    <name evidence="6" type="ORF">SteCoe_36416</name>
</gene>
<dbReference type="PANTHER" id="PTHR46210">
    <property type="entry name" value="FHA DOMAIN-CONTAINING PROTEIN"/>
    <property type="match status" value="1"/>
</dbReference>
<dbReference type="Gene3D" id="2.60.200.20">
    <property type="match status" value="1"/>
</dbReference>
<dbReference type="PANTHER" id="PTHR46210:SF1">
    <property type="entry name" value="FHA DOMAIN-CONTAINING PROTEIN"/>
    <property type="match status" value="1"/>
</dbReference>
<dbReference type="OrthoDB" id="264354at2759"/>
<dbReference type="SUPFAM" id="SSF49879">
    <property type="entry name" value="SMAD/FHA domain"/>
    <property type="match status" value="1"/>
</dbReference>
<feature type="domain" description="FHA" evidence="4">
    <location>
        <begin position="286"/>
        <end position="335"/>
    </location>
</feature>
<dbReference type="Proteomes" id="UP000187209">
    <property type="component" value="Unassembled WGS sequence"/>
</dbReference>
<dbReference type="SMART" id="SM00240">
    <property type="entry name" value="FHA"/>
    <property type="match status" value="1"/>
</dbReference>
<dbReference type="AlphaFoldDB" id="A0A1R2AQ54"/>
<dbReference type="InterPro" id="IPR008984">
    <property type="entry name" value="SMAD_FHA_dom_sf"/>
</dbReference>
<dbReference type="Gene3D" id="3.30.40.10">
    <property type="entry name" value="Zinc/RING finger domain, C3HC4 (zinc finger)"/>
    <property type="match status" value="1"/>
</dbReference>
<protein>
    <recommendedName>
        <fullName evidence="8">FHA domain-containing protein</fullName>
    </recommendedName>
</protein>
<dbReference type="SUPFAM" id="SSF57850">
    <property type="entry name" value="RING/U-box"/>
    <property type="match status" value="1"/>
</dbReference>
<dbReference type="GO" id="GO:0008270">
    <property type="term" value="F:zinc ion binding"/>
    <property type="evidence" value="ECO:0007669"/>
    <property type="project" value="UniProtKB-KW"/>
</dbReference>